<dbReference type="AlphaFoldDB" id="A0A2G8T3V3"/>
<accession>A0A2G8T3V3</accession>
<dbReference type="SUPFAM" id="SSF54427">
    <property type="entry name" value="NTF2-like"/>
    <property type="match status" value="1"/>
</dbReference>
<proteinExistence type="predicted"/>
<protein>
    <recommendedName>
        <fullName evidence="2">SnoaL-like domain-containing protein</fullName>
    </recommendedName>
</protein>
<dbReference type="RefSeq" id="WP_099915106.1">
    <property type="nucleotide sequence ID" value="NZ_BMHS01000002.1"/>
</dbReference>
<dbReference type="InterPro" id="IPR032710">
    <property type="entry name" value="NTF2-like_dom_sf"/>
</dbReference>
<sequence length="166" mass="18806">MKRFILACSLLLLLLISAGALAQDIDAAIRQQVNVFIDEWHDDAAHARAAYFDKMAKDGVYIGTDKTELWRRDDFKAWAKKYFERKSAWAFKRIERNVYVGADKHTIWFDELLDTSMGVCRASGVIYKTASGFEIKHYQLPIAVPNAVTAPVTKIIKDFEAKSAAT</sequence>
<name>A0A2G8T3V3_9BURK</name>
<dbReference type="InterPro" id="IPR037401">
    <property type="entry name" value="SnoaL-like"/>
</dbReference>
<evidence type="ECO:0000256" key="1">
    <source>
        <dbReference type="SAM" id="SignalP"/>
    </source>
</evidence>
<feature type="signal peptide" evidence="1">
    <location>
        <begin position="1"/>
        <end position="22"/>
    </location>
</feature>
<keyword evidence="4" id="KW-1185">Reference proteome</keyword>
<gene>
    <name evidence="3" type="ORF">CR103_06025</name>
</gene>
<reference evidence="3 4" key="1">
    <citation type="submission" date="2017-10" db="EMBL/GenBank/DDBJ databases">
        <title>Massilia psychrophilum sp. nov., a novel purple-pigmented bacterium isolated from Tianshan glacier, Xinjiang Municipality, China.</title>
        <authorList>
            <person name="Wang H."/>
        </authorList>
    </citation>
    <scope>NUCLEOTIDE SEQUENCE [LARGE SCALE GENOMIC DNA]</scope>
    <source>
        <strain evidence="3 4">JCM 30813</strain>
    </source>
</reference>
<keyword evidence="1" id="KW-0732">Signal</keyword>
<feature type="chain" id="PRO_5013916743" description="SnoaL-like domain-containing protein" evidence="1">
    <location>
        <begin position="23"/>
        <end position="166"/>
    </location>
</feature>
<dbReference type="Proteomes" id="UP000228593">
    <property type="component" value="Unassembled WGS sequence"/>
</dbReference>
<dbReference type="OrthoDB" id="271716at2"/>
<evidence type="ECO:0000313" key="3">
    <source>
        <dbReference type="EMBL" id="PIL40727.1"/>
    </source>
</evidence>
<dbReference type="Pfam" id="PF13474">
    <property type="entry name" value="SnoaL_3"/>
    <property type="match status" value="1"/>
</dbReference>
<evidence type="ECO:0000313" key="4">
    <source>
        <dbReference type="Proteomes" id="UP000228593"/>
    </source>
</evidence>
<evidence type="ECO:0000259" key="2">
    <source>
        <dbReference type="Pfam" id="PF13474"/>
    </source>
</evidence>
<dbReference type="EMBL" id="PDOB01000006">
    <property type="protein sequence ID" value="PIL40727.1"/>
    <property type="molecule type" value="Genomic_DNA"/>
</dbReference>
<feature type="domain" description="SnoaL-like" evidence="2">
    <location>
        <begin position="33"/>
        <end position="144"/>
    </location>
</feature>
<organism evidence="3 4">
    <name type="scientific">Massilia psychrophila</name>
    <dbReference type="NCBI Taxonomy" id="1603353"/>
    <lineage>
        <taxon>Bacteria</taxon>
        <taxon>Pseudomonadati</taxon>
        <taxon>Pseudomonadota</taxon>
        <taxon>Betaproteobacteria</taxon>
        <taxon>Burkholderiales</taxon>
        <taxon>Oxalobacteraceae</taxon>
        <taxon>Telluria group</taxon>
        <taxon>Massilia</taxon>
    </lineage>
</organism>
<comment type="caution">
    <text evidence="3">The sequence shown here is derived from an EMBL/GenBank/DDBJ whole genome shotgun (WGS) entry which is preliminary data.</text>
</comment>